<dbReference type="Gene3D" id="2.60.40.3510">
    <property type="match status" value="1"/>
</dbReference>
<organism evidence="6 7">
    <name type="scientific">Parthenolecanium corni</name>
    <dbReference type="NCBI Taxonomy" id="536013"/>
    <lineage>
        <taxon>Eukaryota</taxon>
        <taxon>Metazoa</taxon>
        <taxon>Ecdysozoa</taxon>
        <taxon>Arthropoda</taxon>
        <taxon>Hexapoda</taxon>
        <taxon>Insecta</taxon>
        <taxon>Pterygota</taxon>
        <taxon>Neoptera</taxon>
        <taxon>Paraneoptera</taxon>
        <taxon>Hemiptera</taxon>
        <taxon>Sternorrhyncha</taxon>
        <taxon>Coccoidea</taxon>
        <taxon>Coccidae</taxon>
        <taxon>Parthenolecanium</taxon>
    </lineage>
</organism>
<name>A0AAN9TU14_9HEMI</name>
<keyword evidence="7" id="KW-1185">Reference proteome</keyword>
<proteinExistence type="predicted"/>
<dbReference type="InterPro" id="IPR011651">
    <property type="entry name" value="Notch_ligand_N"/>
</dbReference>
<keyword evidence="3" id="KW-0677">Repeat</keyword>
<dbReference type="EMBL" id="JBBCAQ010000002">
    <property type="protein sequence ID" value="KAK7605289.1"/>
    <property type="molecule type" value="Genomic_DNA"/>
</dbReference>
<dbReference type="GO" id="GO:0016020">
    <property type="term" value="C:membrane"/>
    <property type="evidence" value="ECO:0007669"/>
    <property type="project" value="UniProtKB-SubCell"/>
</dbReference>
<dbReference type="GO" id="GO:0007219">
    <property type="term" value="P:Notch signaling pathway"/>
    <property type="evidence" value="ECO:0007669"/>
    <property type="project" value="InterPro"/>
</dbReference>
<evidence type="ECO:0000313" key="7">
    <source>
        <dbReference type="Proteomes" id="UP001367676"/>
    </source>
</evidence>
<evidence type="ECO:0000256" key="3">
    <source>
        <dbReference type="ARBA" id="ARBA00022737"/>
    </source>
</evidence>
<evidence type="ECO:0000256" key="1">
    <source>
        <dbReference type="ARBA" id="ARBA00022536"/>
    </source>
</evidence>
<gene>
    <name evidence="6" type="ORF">V9T40_007147</name>
</gene>
<accession>A0AAN9TU14</accession>
<dbReference type="AlphaFoldDB" id="A0AAN9TU14"/>
<evidence type="ECO:0000256" key="4">
    <source>
        <dbReference type="ARBA" id="ARBA00022989"/>
    </source>
</evidence>
<keyword evidence="4" id="KW-0472">Membrane</keyword>
<dbReference type="Proteomes" id="UP001367676">
    <property type="component" value="Unassembled WGS sequence"/>
</dbReference>
<sequence length="164" mass="18501">MMHFLSVRTISMYEYAVSVIFPECKVAGSGLFELRLKSYANERGRDEQGLCCTGERNGQCTGSCRTRFRVCLKHFQNVIDMKSPCTFGVVSTSVLGGNNVTVADGSEWQTIKFKFDFAWTIDLRDGLHKFRDTTSQSALAVRNLWGGKSKQNLILYLEDVLFDS</sequence>
<feature type="domain" description="Notch ligand N-terminal" evidence="5">
    <location>
        <begin position="29"/>
        <end position="120"/>
    </location>
</feature>
<protein>
    <recommendedName>
        <fullName evidence="5">Notch ligand N-terminal domain-containing protein</fullName>
    </recommendedName>
</protein>
<keyword evidence="1" id="KW-0245">EGF-like domain</keyword>
<evidence type="ECO:0000256" key="2">
    <source>
        <dbReference type="ARBA" id="ARBA00022692"/>
    </source>
</evidence>
<keyword evidence="4" id="KW-1133">Transmembrane helix</keyword>
<keyword evidence="2" id="KW-0812">Transmembrane</keyword>
<comment type="caution">
    <text evidence="6">The sequence shown here is derived from an EMBL/GenBank/DDBJ whole genome shotgun (WGS) entry which is preliminary data.</text>
</comment>
<evidence type="ECO:0000259" key="5">
    <source>
        <dbReference type="Pfam" id="PF07657"/>
    </source>
</evidence>
<dbReference type="Pfam" id="PF07657">
    <property type="entry name" value="MNNL"/>
    <property type="match status" value="1"/>
</dbReference>
<reference evidence="6 7" key="1">
    <citation type="submission" date="2024-03" db="EMBL/GenBank/DDBJ databases">
        <title>Adaptation during the transition from Ophiocordyceps entomopathogen to insect associate is accompanied by gene loss and intensified selection.</title>
        <authorList>
            <person name="Ward C.M."/>
            <person name="Onetto C.A."/>
            <person name="Borneman A.R."/>
        </authorList>
    </citation>
    <scope>NUCLEOTIDE SEQUENCE [LARGE SCALE GENOMIC DNA]</scope>
    <source>
        <strain evidence="6">AWRI1</strain>
        <tissue evidence="6">Single Adult Female</tissue>
    </source>
</reference>
<evidence type="ECO:0000313" key="6">
    <source>
        <dbReference type="EMBL" id="KAK7605289.1"/>
    </source>
</evidence>